<protein>
    <submittedName>
        <fullName evidence="2">Predicted regulator of Ras-like GTPase activity, Roadblock/LC7/MglB family</fullName>
    </submittedName>
</protein>
<keyword evidence="3" id="KW-1185">Reference proteome</keyword>
<dbReference type="AlphaFoldDB" id="A0A1H6CTQ8"/>
<dbReference type="InterPro" id="IPR053141">
    <property type="entry name" value="Mycobact_SerProt_Inhib_Rv3364c"/>
</dbReference>
<dbReference type="Pfam" id="PF03259">
    <property type="entry name" value="Robl_LC7"/>
    <property type="match status" value="1"/>
</dbReference>
<dbReference type="SMART" id="SM00960">
    <property type="entry name" value="Robl_LC7"/>
    <property type="match status" value="1"/>
</dbReference>
<sequence length="131" mass="13695">MIPTVNPQVQKTVEEHLAQVRGVRGALVVAADGLPLCGYELDDERIEHWAALGATLMGVARRAAERAEGRGIRTLVVDMNDGRIVLAEAGGESVLLVIAAQDAELDPSGPELSALTDQLTAILGSGPTTTD</sequence>
<dbReference type="PANTHER" id="PTHR36222">
    <property type="entry name" value="SERINE PROTEASE INHIBITOR RV3364C"/>
    <property type="match status" value="1"/>
</dbReference>
<evidence type="ECO:0000313" key="2">
    <source>
        <dbReference type="EMBL" id="SEG76459.1"/>
    </source>
</evidence>
<dbReference type="PANTHER" id="PTHR36222:SF1">
    <property type="entry name" value="SERINE PROTEASE INHIBITOR RV3364C"/>
    <property type="match status" value="1"/>
</dbReference>
<name>A0A1H6CTQ8_9ACTN</name>
<gene>
    <name evidence="2" type="ORF">SAMN05216223_11092</name>
</gene>
<dbReference type="EMBL" id="FNVU01000010">
    <property type="protein sequence ID" value="SEG76459.1"/>
    <property type="molecule type" value="Genomic_DNA"/>
</dbReference>
<proteinExistence type="predicted"/>
<evidence type="ECO:0000313" key="3">
    <source>
        <dbReference type="Proteomes" id="UP000236754"/>
    </source>
</evidence>
<dbReference type="InterPro" id="IPR004942">
    <property type="entry name" value="Roadblock/LAMTOR2_dom"/>
</dbReference>
<organism evidence="2 3">
    <name type="scientific">Actinacidiphila yanglinensis</name>
    <dbReference type="NCBI Taxonomy" id="310779"/>
    <lineage>
        <taxon>Bacteria</taxon>
        <taxon>Bacillati</taxon>
        <taxon>Actinomycetota</taxon>
        <taxon>Actinomycetes</taxon>
        <taxon>Kitasatosporales</taxon>
        <taxon>Streptomycetaceae</taxon>
        <taxon>Actinacidiphila</taxon>
    </lineage>
</organism>
<accession>A0A1H6CTQ8</accession>
<dbReference type="RefSeq" id="WP_103887880.1">
    <property type="nucleotide sequence ID" value="NZ_FNVU01000010.1"/>
</dbReference>
<reference evidence="2 3" key="1">
    <citation type="submission" date="2016-10" db="EMBL/GenBank/DDBJ databases">
        <authorList>
            <person name="de Groot N.N."/>
        </authorList>
    </citation>
    <scope>NUCLEOTIDE SEQUENCE [LARGE SCALE GENOMIC DNA]</scope>
    <source>
        <strain evidence="2 3">CGMCC 4.2023</strain>
    </source>
</reference>
<feature type="domain" description="Roadblock/LAMTOR2" evidence="1">
    <location>
        <begin position="10"/>
        <end position="99"/>
    </location>
</feature>
<dbReference type="Gene3D" id="3.30.450.30">
    <property type="entry name" value="Dynein light chain 2a, cytoplasmic"/>
    <property type="match status" value="1"/>
</dbReference>
<dbReference type="SUPFAM" id="SSF103196">
    <property type="entry name" value="Roadblock/LC7 domain"/>
    <property type="match status" value="1"/>
</dbReference>
<dbReference type="Proteomes" id="UP000236754">
    <property type="component" value="Unassembled WGS sequence"/>
</dbReference>
<evidence type="ECO:0000259" key="1">
    <source>
        <dbReference type="SMART" id="SM00960"/>
    </source>
</evidence>